<sequence length="144" mass="17201">MVLSKVYGWAKWTGETVKGAAREAVSKDPIPPTKMHPRMMAWPLTPQQWFRMLHWRFHWQYHPQIRMVVLSAAIYLFVSEVVFKAAPHKKFLDQEAKEKEHKHELDTFHSVRQKEQDKIYFQKHDPLKHTRPHAYDMVYGKGAH</sequence>
<evidence type="ECO:0000313" key="2">
    <source>
        <dbReference type="Proteomes" id="UP001201812"/>
    </source>
</evidence>
<evidence type="ECO:0000313" key="1">
    <source>
        <dbReference type="EMBL" id="KAI1715014.1"/>
    </source>
</evidence>
<dbReference type="AlphaFoldDB" id="A0AAD4R153"/>
<comment type="caution">
    <text evidence="1">The sequence shown here is derived from an EMBL/GenBank/DDBJ whole genome shotgun (WGS) entry which is preliminary data.</text>
</comment>
<dbReference type="EMBL" id="JAKKPZ010000012">
    <property type="protein sequence ID" value="KAI1715014.1"/>
    <property type="molecule type" value="Genomic_DNA"/>
</dbReference>
<accession>A0AAD4R153</accession>
<proteinExistence type="predicted"/>
<reference evidence="1" key="1">
    <citation type="submission" date="2022-01" db="EMBL/GenBank/DDBJ databases">
        <title>Genome Sequence Resource for Two Populations of Ditylenchus destructor, the Migratory Endoparasitic Phytonematode.</title>
        <authorList>
            <person name="Zhang H."/>
            <person name="Lin R."/>
            <person name="Xie B."/>
        </authorList>
    </citation>
    <scope>NUCLEOTIDE SEQUENCE</scope>
    <source>
        <strain evidence="1">BazhouSP</strain>
    </source>
</reference>
<dbReference type="Proteomes" id="UP001201812">
    <property type="component" value="Unassembled WGS sequence"/>
</dbReference>
<name>A0AAD4R153_9BILA</name>
<gene>
    <name evidence="1" type="ORF">DdX_08291</name>
</gene>
<protein>
    <submittedName>
        <fullName evidence="1">CRE-RIL-1 protein</fullName>
    </submittedName>
</protein>
<organism evidence="1 2">
    <name type="scientific">Ditylenchus destructor</name>
    <dbReference type="NCBI Taxonomy" id="166010"/>
    <lineage>
        <taxon>Eukaryota</taxon>
        <taxon>Metazoa</taxon>
        <taxon>Ecdysozoa</taxon>
        <taxon>Nematoda</taxon>
        <taxon>Chromadorea</taxon>
        <taxon>Rhabditida</taxon>
        <taxon>Tylenchina</taxon>
        <taxon>Tylenchomorpha</taxon>
        <taxon>Sphaerularioidea</taxon>
        <taxon>Anguinidae</taxon>
        <taxon>Anguininae</taxon>
        <taxon>Ditylenchus</taxon>
    </lineage>
</organism>
<keyword evidence="2" id="KW-1185">Reference proteome</keyword>